<dbReference type="Proteomes" id="UP000610846">
    <property type="component" value="Unassembled WGS sequence"/>
</dbReference>
<comment type="caution">
    <text evidence="2">The sequence shown here is derived from an EMBL/GenBank/DDBJ whole genome shotgun (WGS) entry which is preliminary data.</text>
</comment>
<gene>
    <name evidence="2" type="ORF">IF651_16875</name>
</gene>
<reference evidence="2" key="2">
    <citation type="submission" date="2020-09" db="EMBL/GenBank/DDBJ databases">
        <authorList>
            <person name="Yu Y."/>
        </authorList>
    </citation>
    <scope>NUCLEOTIDE SEQUENCE</scope>
    <source>
        <strain evidence="2">KCTC 49039</strain>
    </source>
</reference>
<proteinExistence type="inferred from homology"/>
<dbReference type="PANTHER" id="PTHR47505:SF1">
    <property type="entry name" value="DNA UTILIZATION PROTEIN YHGH"/>
    <property type="match status" value="1"/>
</dbReference>
<dbReference type="SUPFAM" id="SSF53271">
    <property type="entry name" value="PRTase-like"/>
    <property type="match status" value="1"/>
</dbReference>
<organism evidence="2 3">
    <name type="scientific">Cellulosimicrobium arenosum</name>
    <dbReference type="NCBI Taxonomy" id="2708133"/>
    <lineage>
        <taxon>Bacteria</taxon>
        <taxon>Bacillati</taxon>
        <taxon>Actinomycetota</taxon>
        <taxon>Actinomycetes</taxon>
        <taxon>Micrococcales</taxon>
        <taxon>Promicromonosporaceae</taxon>
        <taxon>Cellulosimicrobium</taxon>
    </lineage>
</organism>
<name>A0A927PH02_9MICO</name>
<sequence>MARLVVPVSCPGCDLPDVAWCDPCLAPLGGPPRRAEDGAPRLDRLDGLAPLPVWTLASYAGPLREVVVAWKDRGRADLDRPLRAAVRAAGRELAPLLRAAAGPAAGRDGEVRVVPAPSSLGARRARGREPVVVLADAFVDGLRSAGCRARTARVLVRDGPARDQVGQGSRGRGTRLTAVRPGRRVRAEPRVRERAACVVVDDVLTTGATVAACERALNGAGLAVLGAFVLVATPPPRGVRGQDELVAGGPVGSPVVGAADTRGSGLG</sequence>
<evidence type="ECO:0000313" key="2">
    <source>
        <dbReference type="EMBL" id="MBD8080717.1"/>
    </source>
</evidence>
<dbReference type="EMBL" id="JACYHB010000019">
    <property type="protein sequence ID" value="MBD8080717.1"/>
    <property type="molecule type" value="Genomic_DNA"/>
</dbReference>
<dbReference type="CDD" id="cd06223">
    <property type="entry name" value="PRTases_typeI"/>
    <property type="match status" value="1"/>
</dbReference>
<dbReference type="InterPro" id="IPR029057">
    <property type="entry name" value="PRTase-like"/>
</dbReference>
<keyword evidence="3" id="KW-1185">Reference proteome</keyword>
<dbReference type="InterPro" id="IPR000836">
    <property type="entry name" value="PRTase_dom"/>
</dbReference>
<reference evidence="2" key="1">
    <citation type="journal article" date="2018" name="Curr. Microbiol.">
        <title>Cellulosimicrobium arenosum sp. nov., Isolated from Marine Sediment Sand.</title>
        <authorList>
            <person name="Oh M."/>
            <person name="Kim J.H."/>
            <person name="Yoon J.H."/>
            <person name="Schumann P."/>
            <person name="Kim W."/>
        </authorList>
    </citation>
    <scope>NUCLEOTIDE SEQUENCE</scope>
    <source>
        <strain evidence="2">KCTC 49039</strain>
    </source>
</reference>
<dbReference type="Gene3D" id="3.40.50.2020">
    <property type="match status" value="1"/>
</dbReference>
<evidence type="ECO:0000256" key="1">
    <source>
        <dbReference type="ARBA" id="ARBA00008007"/>
    </source>
</evidence>
<protein>
    <submittedName>
        <fullName evidence="2">ComF family protein</fullName>
    </submittedName>
</protein>
<evidence type="ECO:0000313" key="3">
    <source>
        <dbReference type="Proteomes" id="UP000610846"/>
    </source>
</evidence>
<accession>A0A927PH02</accession>
<dbReference type="InterPro" id="IPR051910">
    <property type="entry name" value="ComF/GntX_DNA_util-trans"/>
</dbReference>
<comment type="similarity">
    <text evidence="1">Belongs to the ComF/GntX family.</text>
</comment>
<dbReference type="AlphaFoldDB" id="A0A927PH02"/>
<dbReference type="PANTHER" id="PTHR47505">
    <property type="entry name" value="DNA UTILIZATION PROTEIN YHGH"/>
    <property type="match status" value="1"/>
</dbReference>